<name>A0AAV4MXX0_CAEEX</name>
<gene>
    <name evidence="1" type="ORF">CEXT_317701</name>
</gene>
<organism evidence="1 2">
    <name type="scientific">Caerostris extrusa</name>
    <name type="common">Bark spider</name>
    <name type="synonym">Caerostris bankana</name>
    <dbReference type="NCBI Taxonomy" id="172846"/>
    <lineage>
        <taxon>Eukaryota</taxon>
        <taxon>Metazoa</taxon>
        <taxon>Ecdysozoa</taxon>
        <taxon>Arthropoda</taxon>
        <taxon>Chelicerata</taxon>
        <taxon>Arachnida</taxon>
        <taxon>Araneae</taxon>
        <taxon>Araneomorphae</taxon>
        <taxon>Entelegynae</taxon>
        <taxon>Araneoidea</taxon>
        <taxon>Araneidae</taxon>
        <taxon>Caerostris</taxon>
    </lineage>
</organism>
<dbReference type="AlphaFoldDB" id="A0AAV4MXX0"/>
<evidence type="ECO:0000313" key="1">
    <source>
        <dbReference type="EMBL" id="GIX76800.1"/>
    </source>
</evidence>
<protein>
    <submittedName>
        <fullName evidence="1">Uncharacterized protein</fullName>
    </submittedName>
</protein>
<proteinExistence type="predicted"/>
<sequence>MTHLLPVLSAKLRPFHKIPTANRSKFRNADCFLKDLVHKGSCIFWNHRKRPHGPICLMCLGGPNGLVGQIIIISFFKAFYEYDFQPKFKIEVAEASKYKNYA</sequence>
<reference evidence="1 2" key="1">
    <citation type="submission" date="2021-06" db="EMBL/GenBank/DDBJ databases">
        <title>Caerostris extrusa draft genome.</title>
        <authorList>
            <person name="Kono N."/>
            <person name="Arakawa K."/>
        </authorList>
    </citation>
    <scope>NUCLEOTIDE SEQUENCE [LARGE SCALE GENOMIC DNA]</scope>
</reference>
<evidence type="ECO:0000313" key="2">
    <source>
        <dbReference type="Proteomes" id="UP001054945"/>
    </source>
</evidence>
<dbReference type="EMBL" id="BPLR01002695">
    <property type="protein sequence ID" value="GIX76800.1"/>
    <property type="molecule type" value="Genomic_DNA"/>
</dbReference>
<keyword evidence="2" id="KW-1185">Reference proteome</keyword>
<dbReference type="Proteomes" id="UP001054945">
    <property type="component" value="Unassembled WGS sequence"/>
</dbReference>
<accession>A0AAV4MXX0</accession>
<comment type="caution">
    <text evidence="1">The sequence shown here is derived from an EMBL/GenBank/DDBJ whole genome shotgun (WGS) entry which is preliminary data.</text>
</comment>